<evidence type="ECO:0000313" key="2">
    <source>
        <dbReference type="Proteomes" id="UP000765509"/>
    </source>
</evidence>
<comment type="caution">
    <text evidence="1">The sequence shown here is derived from an EMBL/GenBank/DDBJ whole genome shotgun (WGS) entry which is preliminary data.</text>
</comment>
<sequence length="319" mass="36012">PGTNIFQAGSSQLVFAVPLPTPAFSGGQFDIKDLGKAHLLLGLRVTHLHDGFALDQEHYINELAKKYEINKLTPSNTPLKPQLQLSKSSDKEHEIFNKLNINYRSAVGSLSYISSNTCPDITFAISHLSQFLEKPGLQHWNACLQVFQYLFNSKDICLTFKNHGFNHIKTYANADWGNNPIDRRSISGFTVSLNSYQIAWQSKKQQTVSYSTTEAKYKSLSGAAKETSLLLNLINKIQITSYPLEPLLLNNNKGAIDLGLCEANHSGFKTKHMDIKFHFIRELLRNSIMLLKHVSTMSMNADFLTKYVLIYFKLESDMC</sequence>
<reference evidence="1" key="1">
    <citation type="submission" date="2021-03" db="EMBL/GenBank/DDBJ databases">
        <title>Draft genome sequence of rust myrtle Austropuccinia psidii MF-1, a brazilian biotype.</title>
        <authorList>
            <person name="Quecine M.C."/>
            <person name="Pachon D.M.R."/>
            <person name="Bonatelli M.L."/>
            <person name="Correr F.H."/>
            <person name="Franceschini L.M."/>
            <person name="Leite T.F."/>
            <person name="Margarido G.R.A."/>
            <person name="Almeida C.A."/>
            <person name="Ferrarezi J.A."/>
            <person name="Labate C.A."/>
        </authorList>
    </citation>
    <scope>NUCLEOTIDE SEQUENCE</scope>
    <source>
        <strain evidence="1">MF-1</strain>
    </source>
</reference>
<dbReference type="EMBL" id="AVOT02091360">
    <property type="protein sequence ID" value="MBW0573090.1"/>
    <property type="molecule type" value="Genomic_DNA"/>
</dbReference>
<dbReference type="PANTHER" id="PTHR11439:SF440">
    <property type="entry name" value="INTEGRASE CATALYTIC DOMAIN-CONTAINING PROTEIN"/>
    <property type="match status" value="1"/>
</dbReference>
<keyword evidence="2" id="KW-1185">Reference proteome</keyword>
<dbReference type="PANTHER" id="PTHR11439">
    <property type="entry name" value="GAG-POL-RELATED RETROTRANSPOSON"/>
    <property type="match status" value="1"/>
</dbReference>
<dbReference type="AlphaFoldDB" id="A0A9Q3K175"/>
<dbReference type="OrthoDB" id="3344688at2759"/>
<gene>
    <name evidence="1" type="ORF">O181_112805</name>
</gene>
<feature type="non-terminal residue" evidence="1">
    <location>
        <position position="1"/>
    </location>
</feature>
<protein>
    <recommendedName>
        <fullName evidence="3">Reverse transcriptase Ty1/copia-type domain-containing protein</fullName>
    </recommendedName>
</protein>
<evidence type="ECO:0000313" key="1">
    <source>
        <dbReference type="EMBL" id="MBW0573090.1"/>
    </source>
</evidence>
<evidence type="ECO:0008006" key="3">
    <source>
        <dbReference type="Google" id="ProtNLM"/>
    </source>
</evidence>
<organism evidence="1 2">
    <name type="scientific">Austropuccinia psidii MF-1</name>
    <dbReference type="NCBI Taxonomy" id="1389203"/>
    <lineage>
        <taxon>Eukaryota</taxon>
        <taxon>Fungi</taxon>
        <taxon>Dikarya</taxon>
        <taxon>Basidiomycota</taxon>
        <taxon>Pucciniomycotina</taxon>
        <taxon>Pucciniomycetes</taxon>
        <taxon>Pucciniales</taxon>
        <taxon>Sphaerophragmiaceae</taxon>
        <taxon>Austropuccinia</taxon>
    </lineage>
</organism>
<accession>A0A9Q3K175</accession>
<dbReference type="CDD" id="cd09272">
    <property type="entry name" value="RNase_HI_RT_Ty1"/>
    <property type="match status" value="1"/>
</dbReference>
<proteinExistence type="predicted"/>
<dbReference type="Proteomes" id="UP000765509">
    <property type="component" value="Unassembled WGS sequence"/>
</dbReference>
<name>A0A9Q3K175_9BASI</name>